<comment type="caution">
    <text evidence="2">The sequence shown here is derived from an EMBL/GenBank/DDBJ whole genome shotgun (WGS) entry which is preliminary data.</text>
</comment>
<dbReference type="Gene3D" id="3.40.50.2000">
    <property type="entry name" value="Glycogen Phosphorylase B"/>
    <property type="match status" value="2"/>
</dbReference>
<gene>
    <name evidence="2" type="ORF">V1286_001660</name>
</gene>
<proteinExistence type="predicted"/>
<reference evidence="2 3" key="1">
    <citation type="submission" date="2024-02" db="EMBL/GenBank/DDBJ databases">
        <title>Adaptive strategies in a cosmopolitan and abundant soil bacterium.</title>
        <authorList>
            <person name="Carini P."/>
        </authorList>
    </citation>
    <scope>NUCLEOTIDE SEQUENCE [LARGE SCALE GENOMIC DNA]</scope>
    <source>
        <strain evidence="2 3">AZCC 1608</strain>
    </source>
</reference>
<protein>
    <submittedName>
        <fullName evidence="2">Colanic acid biosynthesis glycosyl transferase WcaI</fullName>
    </submittedName>
</protein>
<feature type="domain" description="Glycosyltransferase subfamily 4-like N-terminal" evidence="1">
    <location>
        <begin position="26"/>
        <end position="194"/>
    </location>
</feature>
<keyword evidence="2" id="KW-0808">Transferase</keyword>
<evidence type="ECO:0000313" key="3">
    <source>
        <dbReference type="Proteomes" id="UP001364224"/>
    </source>
</evidence>
<dbReference type="GO" id="GO:0016740">
    <property type="term" value="F:transferase activity"/>
    <property type="evidence" value="ECO:0007669"/>
    <property type="project" value="UniProtKB-KW"/>
</dbReference>
<dbReference type="CDD" id="cd03794">
    <property type="entry name" value="GT4_WbuB-like"/>
    <property type="match status" value="1"/>
</dbReference>
<name>A0ABU8B6H4_9BRAD</name>
<keyword evidence="3" id="KW-1185">Reference proteome</keyword>
<organism evidence="2 3">
    <name type="scientific">Bradyrhizobium algeriense</name>
    <dbReference type="NCBI Taxonomy" id="634784"/>
    <lineage>
        <taxon>Bacteria</taxon>
        <taxon>Pseudomonadati</taxon>
        <taxon>Pseudomonadota</taxon>
        <taxon>Alphaproteobacteria</taxon>
        <taxon>Hyphomicrobiales</taxon>
        <taxon>Nitrobacteraceae</taxon>
        <taxon>Bradyrhizobium</taxon>
    </lineage>
</organism>
<dbReference type="Pfam" id="PF13579">
    <property type="entry name" value="Glyco_trans_4_4"/>
    <property type="match status" value="1"/>
</dbReference>
<dbReference type="PANTHER" id="PTHR12526">
    <property type="entry name" value="GLYCOSYLTRANSFERASE"/>
    <property type="match status" value="1"/>
</dbReference>
<dbReference type="InterPro" id="IPR028098">
    <property type="entry name" value="Glyco_trans_4-like_N"/>
</dbReference>
<sequence>MMQKSGKVVVVSQHYPPDPSTTAAIMAAISERVAREAEVLVLSGTAGSAAKAATGKPAVVEVRNWMPGKAALLKRALAELLFTIRMFAALLVKLRRGDVALTVPAPFLLPYAFAAAAKLRGARSVLIMHDLYPDVLIMAGLLKPHSLPASAMRGLNALMFRALDAVVIIGRDTEKLLLRYGGVTSDKIHFIPNWATLARGVRAVDPDNPYRRPLSARFVVGLSGNLGFTHDPVIVFEAARLLRESRDIHFLLSGWGIGFDQLREMQSEARLPNVTLVDRVEDDRLETFLSAADVWIIPYRRNVAGVSVPSRFYNLLAIGRPVILVSEVGAEAALTVTEHDVGWVVEPGRADELAKTISRAAGAKDPQRAERAAEIAGRFDFEIAMTDYCSLIRELLRKKPD</sequence>
<dbReference type="SUPFAM" id="SSF53756">
    <property type="entry name" value="UDP-Glycosyltransferase/glycogen phosphorylase"/>
    <property type="match status" value="1"/>
</dbReference>
<accession>A0ABU8B6H4</accession>
<dbReference type="Pfam" id="PF13692">
    <property type="entry name" value="Glyco_trans_1_4"/>
    <property type="match status" value="1"/>
</dbReference>
<dbReference type="EMBL" id="JAZHRV010000001">
    <property type="protein sequence ID" value="MEH2554131.1"/>
    <property type="molecule type" value="Genomic_DNA"/>
</dbReference>
<dbReference type="PANTHER" id="PTHR12526:SF638">
    <property type="entry name" value="SPORE COAT PROTEIN SA"/>
    <property type="match status" value="1"/>
</dbReference>
<evidence type="ECO:0000313" key="2">
    <source>
        <dbReference type="EMBL" id="MEH2554131.1"/>
    </source>
</evidence>
<dbReference type="Proteomes" id="UP001364224">
    <property type="component" value="Unassembled WGS sequence"/>
</dbReference>
<evidence type="ECO:0000259" key="1">
    <source>
        <dbReference type="Pfam" id="PF13579"/>
    </source>
</evidence>